<keyword evidence="1" id="KW-0411">Iron-sulfur</keyword>
<evidence type="ECO:0000256" key="1">
    <source>
        <dbReference type="ARBA" id="ARBA00022485"/>
    </source>
</evidence>
<keyword evidence="1" id="KW-0004">4Fe-4S</keyword>
<dbReference type="PATRIC" id="fig|1122247.3.peg.2416"/>
<evidence type="ECO:0000313" key="6">
    <source>
        <dbReference type="Proteomes" id="UP000006265"/>
    </source>
</evidence>
<dbReference type="STRING" id="1122247.GCA_000379865_04653"/>
<evidence type="ECO:0000256" key="2">
    <source>
        <dbReference type="ARBA" id="ARBA00022617"/>
    </source>
</evidence>
<name>K5BFV1_MYCHD</name>
<keyword evidence="2" id="KW-0479">Metal-binding</keyword>
<reference evidence="5 6" key="1">
    <citation type="journal article" date="2012" name="J. Bacteriol.">
        <title>Genome sequence of Mycobacterium hassiacum DSM 44199, a rare source of heat-stable mycobacterial proteins.</title>
        <authorList>
            <person name="Tiago I."/>
            <person name="Maranha A."/>
            <person name="Mendes V."/>
            <person name="Alarico S."/>
            <person name="Moynihan P.J."/>
            <person name="Clarke A.J."/>
            <person name="Macedo-Ribeiro S."/>
            <person name="Pereira P.J."/>
            <person name="Empadinhas N."/>
        </authorList>
    </citation>
    <scope>NUCLEOTIDE SEQUENCE [LARGE SCALE GENOMIC DNA]</scope>
    <source>
        <strain evidence="6">DSM 44199 / CIP 105218 / JCM 12690 / 3849</strain>
    </source>
</reference>
<dbReference type="eggNOG" id="COG0155">
    <property type="taxonomic scope" value="Bacteria"/>
</dbReference>
<dbReference type="EMBL" id="AMRA01000066">
    <property type="protein sequence ID" value="EKF23471.1"/>
    <property type="molecule type" value="Genomic_DNA"/>
</dbReference>
<dbReference type="InterPro" id="IPR036136">
    <property type="entry name" value="Nit/Sulf_reduc_fer-like_dom_sf"/>
</dbReference>
<keyword evidence="2" id="KW-0408">Iron</keyword>
<dbReference type="NCBIfam" id="TIGR02435">
    <property type="entry name" value="CobG"/>
    <property type="match status" value="1"/>
</dbReference>
<dbReference type="OrthoDB" id="105450at2"/>
<proteinExistence type="predicted"/>
<dbReference type="AlphaFoldDB" id="K5BFV1"/>
<evidence type="ECO:0000259" key="4">
    <source>
        <dbReference type="Pfam" id="PF03460"/>
    </source>
</evidence>
<gene>
    <name evidence="5" type="primary">cobG</name>
    <name evidence="5" type="ORF">C731_2515</name>
</gene>
<dbReference type="PANTHER" id="PTHR32439:SF9">
    <property type="entry name" value="BLR3264 PROTEIN"/>
    <property type="match status" value="1"/>
</dbReference>
<dbReference type="SUPFAM" id="SSF55124">
    <property type="entry name" value="Nitrite/Sulfite reductase N-terminal domain-like"/>
    <property type="match status" value="2"/>
</dbReference>
<dbReference type="Gene3D" id="3.90.480.20">
    <property type="match status" value="1"/>
</dbReference>
<dbReference type="EC" id="1.14.13.83" evidence="5"/>
<evidence type="ECO:0000313" key="5">
    <source>
        <dbReference type="EMBL" id="EKF23471.1"/>
    </source>
</evidence>
<keyword evidence="3 5" id="KW-0560">Oxidoreductase</keyword>
<dbReference type="InterPro" id="IPR051329">
    <property type="entry name" value="NIR_SIR_4Fe-4S"/>
</dbReference>
<dbReference type="InterPro" id="IPR005117">
    <property type="entry name" value="NiRdtase/SiRdtase_haem-b_fer"/>
</dbReference>
<comment type="caution">
    <text evidence="5">The sequence shown here is derived from an EMBL/GenBank/DDBJ whole genome shotgun (WGS) entry which is preliminary data.</text>
</comment>
<evidence type="ECO:0000256" key="3">
    <source>
        <dbReference type="ARBA" id="ARBA00023002"/>
    </source>
</evidence>
<feature type="domain" description="Nitrite/Sulfite reductase ferredoxin-like" evidence="4">
    <location>
        <begin position="24"/>
        <end position="69"/>
    </location>
</feature>
<sequence length="372" mass="38641">MARTREHDACPGALKVYPSADGALARIRLPGGAISARQLQALARSAARWGSPAMELTSRGNVQIRSVTDPAALSAALAEAGLLPSPDRERIRNIVASPLSGRVGSNPDVRPLVAELDAAIRTAPGLTELPGRFLFGIDDGRGDISGLAPDAGLHLVDDTTVALVLAGRDTGVRLSPADGVAALIAVARRFTEVRGAAWRVAELGDTSPLLAGFPVTAEPGATWPPVTRPPVGWFDQHDGRVTLGAAVRLGVLPADLAEYLAVIEAPMAITPWRSVLVFDLDEGVADTALRVLAPLGLVFDAESPWLSLSACTGRPGCSRSIADVRADAMAAVAEPADGHRHFVGCERACGSPRGAQVLVATGDGYRPREASP</sequence>
<dbReference type="InterPro" id="IPR012798">
    <property type="entry name" value="Cbl_synth_CobG-like"/>
</dbReference>
<organism evidence="5 6">
    <name type="scientific">Mycolicibacterium hassiacum (strain DSM 44199 / CIP 105218 / JCM 12690 / 3849)</name>
    <name type="common">Mycobacterium hassiacum</name>
    <dbReference type="NCBI Taxonomy" id="1122247"/>
    <lineage>
        <taxon>Bacteria</taxon>
        <taxon>Bacillati</taxon>
        <taxon>Actinomycetota</taxon>
        <taxon>Actinomycetes</taxon>
        <taxon>Mycobacteriales</taxon>
        <taxon>Mycobacteriaceae</taxon>
        <taxon>Mycolicibacterium</taxon>
    </lineage>
</organism>
<dbReference type="RefSeq" id="WP_005627966.1">
    <property type="nucleotide sequence ID" value="NZ_AMRA01000066.1"/>
</dbReference>
<protein>
    <submittedName>
        <fullName evidence="5">Precorrin-3B synthase</fullName>
        <ecNumber evidence="5">1.14.13.83</ecNumber>
    </submittedName>
</protein>
<keyword evidence="2" id="KW-0349">Heme</keyword>
<dbReference type="GO" id="GO:0043818">
    <property type="term" value="F:precorrin-3B synthase activity"/>
    <property type="evidence" value="ECO:0007669"/>
    <property type="project" value="UniProtKB-EC"/>
</dbReference>
<dbReference type="Pfam" id="PF03460">
    <property type="entry name" value="NIR_SIR_ferr"/>
    <property type="match status" value="1"/>
</dbReference>
<dbReference type="PANTHER" id="PTHR32439">
    <property type="entry name" value="FERREDOXIN--NITRITE REDUCTASE, CHLOROPLASTIC"/>
    <property type="match status" value="1"/>
</dbReference>
<keyword evidence="6" id="KW-1185">Reference proteome</keyword>
<dbReference type="Proteomes" id="UP000006265">
    <property type="component" value="Unassembled WGS sequence"/>
</dbReference>
<accession>K5BFV1</accession>
<dbReference type="GO" id="GO:0051539">
    <property type="term" value="F:4 iron, 4 sulfur cluster binding"/>
    <property type="evidence" value="ECO:0007669"/>
    <property type="project" value="UniProtKB-KW"/>
</dbReference>